<organism evidence="2 3">
    <name type="scientific">Tritrichomonas musculus</name>
    <dbReference type="NCBI Taxonomy" id="1915356"/>
    <lineage>
        <taxon>Eukaryota</taxon>
        <taxon>Metamonada</taxon>
        <taxon>Parabasalia</taxon>
        <taxon>Tritrichomonadida</taxon>
        <taxon>Tritrichomonadidae</taxon>
        <taxon>Tritrichomonas</taxon>
    </lineage>
</organism>
<sequence length="97" mass="11839">MSSDHYKQKYLKKASEFWNLQEIPKTKEEEEFENLIHQLESMLEQHKAEVHNLEVENEEKQRQIGDVTSVFIEYEKLKREQINLSQLQKDIERYNTK</sequence>
<protein>
    <submittedName>
        <fullName evidence="2">Uncharacterized protein</fullName>
    </submittedName>
</protein>
<keyword evidence="3" id="KW-1185">Reference proteome</keyword>
<proteinExistence type="predicted"/>
<dbReference type="Proteomes" id="UP001470230">
    <property type="component" value="Unassembled WGS sequence"/>
</dbReference>
<evidence type="ECO:0000256" key="1">
    <source>
        <dbReference type="SAM" id="Coils"/>
    </source>
</evidence>
<evidence type="ECO:0000313" key="2">
    <source>
        <dbReference type="EMBL" id="KAK8866539.1"/>
    </source>
</evidence>
<reference evidence="2 3" key="1">
    <citation type="submission" date="2024-04" db="EMBL/GenBank/DDBJ databases">
        <title>Tritrichomonas musculus Genome.</title>
        <authorList>
            <person name="Alves-Ferreira E."/>
            <person name="Grigg M."/>
            <person name="Lorenzi H."/>
            <person name="Galac M."/>
        </authorList>
    </citation>
    <scope>NUCLEOTIDE SEQUENCE [LARGE SCALE GENOMIC DNA]</scope>
    <source>
        <strain evidence="2 3">EAF2021</strain>
    </source>
</reference>
<accession>A0ABR2INR0</accession>
<evidence type="ECO:0000313" key="3">
    <source>
        <dbReference type="Proteomes" id="UP001470230"/>
    </source>
</evidence>
<name>A0ABR2INR0_9EUKA</name>
<dbReference type="EMBL" id="JAPFFF010000015">
    <property type="protein sequence ID" value="KAK8866539.1"/>
    <property type="molecule type" value="Genomic_DNA"/>
</dbReference>
<comment type="caution">
    <text evidence="2">The sequence shown here is derived from an EMBL/GenBank/DDBJ whole genome shotgun (WGS) entry which is preliminary data.</text>
</comment>
<gene>
    <name evidence="2" type="ORF">M9Y10_009503</name>
</gene>
<keyword evidence="1" id="KW-0175">Coiled coil</keyword>
<feature type="coiled-coil region" evidence="1">
    <location>
        <begin position="25"/>
        <end position="97"/>
    </location>
</feature>